<dbReference type="CDD" id="cd14740">
    <property type="entry name" value="PAAR_4"/>
    <property type="match status" value="1"/>
</dbReference>
<dbReference type="STRING" id="108003.B1C78_02625"/>
<dbReference type="AlphaFoldDB" id="A0A1V3NSF5"/>
<feature type="region of interest" description="Disordered" evidence="1">
    <location>
        <begin position="137"/>
        <end position="170"/>
    </location>
</feature>
<comment type="caution">
    <text evidence="2">The sequence shown here is derived from an EMBL/GenBank/DDBJ whole genome shotgun (WGS) entry which is preliminary data.</text>
</comment>
<dbReference type="EMBL" id="MVBK01000014">
    <property type="protein sequence ID" value="OOG27893.1"/>
    <property type="molecule type" value="Genomic_DNA"/>
</dbReference>
<feature type="compositionally biased region" description="Acidic residues" evidence="1">
    <location>
        <begin position="153"/>
        <end position="169"/>
    </location>
</feature>
<dbReference type="Gene3D" id="2.60.200.60">
    <property type="match status" value="1"/>
</dbReference>
<evidence type="ECO:0000313" key="2">
    <source>
        <dbReference type="EMBL" id="OOG27893.1"/>
    </source>
</evidence>
<dbReference type="Pfam" id="PF13665">
    <property type="entry name" value="Tox-PAAR-like"/>
    <property type="match status" value="1"/>
</dbReference>
<keyword evidence="3" id="KW-1185">Reference proteome</keyword>
<gene>
    <name evidence="2" type="ORF">B1C78_02625</name>
</gene>
<dbReference type="Proteomes" id="UP000189462">
    <property type="component" value="Unassembled WGS sequence"/>
</dbReference>
<sequence length="184" mass="19277">MAAADTSGSNVVINGRTAVHADSGGTLNTVDICKTKRGKKCRAVVYNNVAKSGDTANAAGTVFIEGNPACHKSADFARSKGDEPAKCGGGVRSGTIKQKAEFITASNNVFIEGKPAVRQMDLMVSNNRNTPPMPLMQAGAGKPPEVNLIDSQGVDEGEMPDGSDWDVAGDDLYMTRGRFGRQEA</sequence>
<dbReference type="OrthoDB" id="5789401at2"/>
<name>A0A1V3NSF5_9GAMM</name>
<evidence type="ECO:0000313" key="3">
    <source>
        <dbReference type="Proteomes" id="UP000189462"/>
    </source>
</evidence>
<reference evidence="2 3" key="1">
    <citation type="submission" date="2017-02" db="EMBL/GenBank/DDBJ databases">
        <title>Genomic diversity within the haloalkaliphilic genus Thioalkalivibrio.</title>
        <authorList>
            <person name="Ahn A.-C."/>
            <person name="Meier-Kolthoff J."/>
            <person name="Overmars L."/>
            <person name="Richter M."/>
            <person name="Woyke T."/>
            <person name="Sorokin D.Y."/>
            <person name="Muyzer G."/>
        </authorList>
    </citation>
    <scope>NUCLEOTIDE SEQUENCE [LARGE SCALE GENOMIC DNA]</scope>
    <source>
        <strain evidence="2 3">ALJD</strain>
    </source>
</reference>
<organism evidence="2 3">
    <name type="scientific">Thioalkalivibrio denitrificans</name>
    <dbReference type="NCBI Taxonomy" id="108003"/>
    <lineage>
        <taxon>Bacteria</taxon>
        <taxon>Pseudomonadati</taxon>
        <taxon>Pseudomonadota</taxon>
        <taxon>Gammaproteobacteria</taxon>
        <taxon>Chromatiales</taxon>
        <taxon>Ectothiorhodospiraceae</taxon>
        <taxon>Thioalkalivibrio</taxon>
    </lineage>
</organism>
<proteinExistence type="predicted"/>
<evidence type="ECO:0000256" key="1">
    <source>
        <dbReference type="SAM" id="MobiDB-lite"/>
    </source>
</evidence>
<accession>A0A1V3NSF5</accession>
<protein>
    <submittedName>
        <fullName evidence="2">Uncharacterized protein</fullName>
    </submittedName>
</protein>